<dbReference type="OrthoDB" id="6675168at2759"/>
<keyword evidence="3" id="KW-1185">Reference proteome</keyword>
<evidence type="ECO:0000313" key="3">
    <source>
        <dbReference type="Proteomes" id="UP000801492"/>
    </source>
</evidence>
<feature type="domain" description="PiggyBac transposable element-derived protein" evidence="1">
    <location>
        <begin position="77"/>
        <end position="239"/>
    </location>
</feature>
<sequence length="247" mass="29443">MYVESYGSILAGKEDSGSFVDNLNRQQLSAKAEIRLRNKNVEENENTENIESPELSVEYKIRKNKHTSDTGKLSFLNDIVEFLNEESTRYALCFNEEHPKIFRKAMKRFIAILILTSYNKLPGRNAYWNSKNDMKNYMVIQTMRRVRFRQILKHIHCADNIKQPDNSDKLWKLRPFMRMLSKIFMENWILEEHLDFHESMIKYFGRNLCKQFILGKPIRFRYKMHLQGTKEQTLMVKMNMNVNLANA</sequence>
<dbReference type="EMBL" id="VTPC01006761">
    <property type="protein sequence ID" value="KAF2894683.1"/>
    <property type="molecule type" value="Genomic_DNA"/>
</dbReference>
<gene>
    <name evidence="2" type="ORF">ILUMI_11489</name>
</gene>
<name>A0A8K0CVW5_IGNLU</name>
<dbReference type="Pfam" id="PF13843">
    <property type="entry name" value="DDE_Tnp_1_7"/>
    <property type="match status" value="1"/>
</dbReference>
<evidence type="ECO:0000313" key="2">
    <source>
        <dbReference type="EMBL" id="KAF2894683.1"/>
    </source>
</evidence>
<comment type="caution">
    <text evidence="2">The sequence shown here is derived from an EMBL/GenBank/DDBJ whole genome shotgun (WGS) entry which is preliminary data.</text>
</comment>
<dbReference type="PANTHER" id="PTHR47055:SF3">
    <property type="entry name" value="PHORBOL-ESTER_DAG-TYPE DOMAIN-CONTAINING PROTEIN"/>
    <property type="match status" value="1"/>
</dbReference>
<protein>
    <recommendedName>
        <fullName evidence="1">PiggyBac transposable element-derived protein domain-containing protein</fullName>
    </recommendedName>
</protein>
<dbReference type="AlphaFoldDB" id="A0A8K0CVW5"/>
<dbReference type="InterPro" id="IPR029526">
    <property type="entry name" value="PGBD"/>
</dbReference>
<evidence type="ECO:0000259" key="1">
    <source>
        <dbReference type="Pfam" id="PF13843"/>
    </source>
</evidence>
<accession>A0A8K0CVW5</accession>
<dbReference type="Proteomes" id="UP000801492">
    <property type="component" value="Unassembled WGS sequence"/>
</dbReference>
<reference evidence="2" key="1">
    <citation type="submission" date="2019-08" db="EMBL/GenBank/DDBJ databases">
        <title>The genome of the North American firefly Photinus pyralis.</title>
        <authorList>
            <consortium name="Photinus pyralis genome working group"/>
            <person name="Fallon T.R."/>
            <person name="Sander Lower S.E."/>
            <person name="Weng J.-K."/>
        </authorList>
    </citation>
    <scope>NUCLEOTIDE SEQUENCE</scope>
    <source>
        <strain evidence="2">TRF0915ILg1</strain>
        <tissue evidence="2">Whole body</tissue>
    </source>
</reference>
<proteinExistence type="predicted"/>
<organism evidence="2 3">
    <name type="scientific">Ignelater luminosus</name>
    <name type="common">Cucubano</name>
    <name type="synonym">Pyrophorus luminosus</name>
    <dbReference type="NCBI Taxonomy" id="2038154"/>
    <lineage>
        <taxon>Eukaryota</taxon>
        <taxon>Metazoa</taxon>
        <taxon>Ecdysozoa</taxon>
        <taxon>Arthropoda</taxon>
        <taxon>Hexapoda</taxon>
        <taxon>Insecta</taxon>
        <taxon>Pterygota</taxon>
        <taxon>Neoptera</taxon>
        <taxon>Endopterygota</taxon>
        <taxon>Coleoptera</taxon>
        <taxon>Polyphaga</taxon>
        <taxon>Elateriformia</taxon>
        <taxon>Elateroidea</taxon>
        <taxon>Elateridae</taxon>
        <taxon>Agrypninae</taxon>
        <taxon>Pyrophorini</taxon>
        <taxon>Ignelater</taxon>
    </lineage>
</organism>
<dbReference type="GO" id="GO:0043565">
    <property type="term" value="F:sequence-specific DNA binding"/>
    <property type="evidence" value="ECO:0007669"/>
    <property type="project" value="TreeGrafter"/>
</dbReference>
<dbReference type="InterPro" id="IPR052638">
    <property type="entry name" value="PiggyBac_TE-derived"/>
</dbReference>
<dbReference type="PANTHER" id="PTHR47055">
    <property type="entry name" value="DDE_TNP_1_7 DOMAIN-CONTAINING PROTEIN"/>
    <property type="match status" value="1"/>
</dbReference>